<organism evidence="3 4">
    <name type="scientific">Paraconexibacter algicola</name>
    <dbReference type="NCBI Taxonomy" id="2133960"/>
    <lineage>
        <taxon>Bacteria</taxon>
        <taxon>Bacillati</taxon>
        <taxon>Actinomycetota</taxon>
        <taxon>Thermoleophilia</taxon>
        <taxon>Solirubrobacterales</taxon>
        <taxon>Paraconexibacteraceae</taxon>
        <taxon>Paraconexibacter</taxon>
    </lineage>
</organism>
<proteinExistence type="predicted"/>
<feature type="compositionally biased region" description="Low complexity" evidence="2">
    <location>
        <begin position="1"/>
        <end position="10"/>
    </location>
</feature>
<feature type="coiled-coil region" evidence="1">
    <location>
        <begin position="65"/>
        <end position="92"/>
    </location>
</feature>
<evidence type="ECO:0000313" key="3">
    <source>
        <dbReference type="EMBL" id="PTL59619.1"/>
    </source>
</evidence>
<dbReference type="InterPro" id="IPR036390">
    <property type="entry name" value="WH_DNA-bd_sf"/>
</dbReference>
<comment type="caution">
    <text evidence="3">The sequence shown here is derived from an EMBL/GenBank/DDBJ whole genome shotgun (WGS) entry which is preliminary data.</text>
</comment>
<gene>
    <name evidence="3" type="ORF">C7Y72_08135</name>
</gene>
<name>A0A2T4UK53_9ACTN</name>
<dbReference type="SUPFAM" id="SSF46785">
    <property type="entry name" value="Winged helix' DNA-binding domain"/>
    <property type="match status" value="1"/>
</dbReference>
<dbReference type="Proteomes" id="UP000240739">
    <property type="component" value="Unassembled WGS sequence"/>
</dbReference>
<evidence type="ECO:0000256" key="1">
    <source>
        <dbReference type="SAM" id="Coils"/>
    </source>
</evidence>
<feature type="region of interest" description="Disordered" evidence="2">
    <location>
        <begin position="105"/>
        <end position="132"/>
    </location>
</feature>
<dbReference type="AlphaFoldDB" id="A0A2T4UK53"/>
<feature type="compositionally biased region" description="Basic residues" evidence="2">
    <location>
        <begin position="118"/>
        <end position="132"/>
    </location>
</feature>
<accession>A0A2T4UK53</accession>
<dbReference type="Gene3D" id="1.10.10.10">
    <property type="entry name" value="Winged helix-like DNA-binding domain superfamily/Winged helix DNA-binding domain"/>
    <property type="match status" value="1"/>
</dbReference>
<evidence type="ECO:0000313" key="4">
    <source>
        <dbReference type="Proteomes" id="UP000240739"/>
    </source>
</evidence>
<feature type="compositionally biased region" description="Low complexity" evidence="2">
    <location>
        <begin position="17"/>
        <end position="46"/>
    </location>
</feature>
<evidence type="ECO:0000256" key="2">
    <source>
        <dbReference type="SAM" id="MobiDB-lite"/>
    </source>
</evidence>
<keyword evidence="4" id="KW-1185">Reference proteome</keyword>
<dbReference type="EMBL" id="PYYB01000001">
    <property type="protein sequence ID" value="PTL59619.1"/>
    <property type="molecule type" value="Genomic_DNA"/>
</dbReference>
<reference evidence="3 4" key="1">
    <citation type="submission" date="2018-03" db="EMBL/GenBank/DDBJ databases">
        <title>Aquarubrobacter algicola gen. nov., sp. nov., a novel actinobacterium isolated from shallow eutrophic lake during the end of cyanobacterial harmful algal blooms.</title>
        <authorList>
            <person name="Chun S.J."/>
        </authorList>
    </citation>
    <scope>NUCLEOTIDE SEQUENCE [LARGE SCALE GENOMIC DNA]</scope>
    <source>
        <strain evidence="3 4">Seoho-28</strain>
    </source>
</reference>
<sequence length="210" mass="22238">MSATCSASSAVPPPRRPSGAPLAAGASPPCRSSAARARSRTSAARTEPARDPQGDPVSTRITQVIETLEAERAQLASEIAELQGRLEYVEVQLRSFRDHAAQLPVTDAPASPSPEKARHTKRVEKASRARKRRAEIKPLRRDLVAEVVAFLRAHPGSTAGDIARGLDVSASTVSAKIKHLTQVGQVVKAQRGYALPPEAEAEGGTETATD</sequence>
<keyword evidence="1" id="KW-0175">Coiled coil</keyword>
<protein>
    <submittedName>
        <fullName evidence="3">Uncharacterized protein</fullName>
    </submittedName>
</protein>
<feature type="region of interest" description="Disordered" evidence="2">
    <location>
        <begin position="1"/>
        <end position="59"/>
    </location>
</feature>
<dbReference type="InterPro" id="IPR036388">
    <property type="entry name" value="WH-like_DNA-bd_sf"/>
</dbReference>